<gene>
    <name evidence="2" type="ORF">SAMN05216463_104130</name>
</gene>
<dbReference type="PROSITE" id="PS51257">
    <property type="entry name" value="PROKAR_LIPOPROTEIN"/>
    <property type="match status" value="1"/>
</dbReference>
<dbReference type="Pfam" id="PF14054">
    <property type="entry name" value="DUF4249"/>
    <property type="match status" value="1"/>
</dbReference>
<evidence type="ECO:0008006" key="4">
    <source>
        <dbReference type="Google" id="ProtNLM"/>
    </source>
</evidence>
<keyword evidence="1" id="KW-0732">Signal</keyword>
<reference evidence="2 3" key="1">
    <citation type="submission" date="2016-11" db="EMBL/GenBank/DDBJ databases">
        <authorList>
            <person name="Jaros S."/>
            <person name="Januszkiewicz K."/>
            <person name="Wedrychowicz H."/>
        </authorList>
    </citation>
    <scope>NUCLEOTIDE SEQUENCE [LARGE SCALE GENOMIC DNA]</scope>
    <source>
        <strain evidence="2 3">KHT3</strain>
    </source>
</reference>
<evidence type="ECO:0000256" key="1">
    <source>
        <dbReference type="SAM" id="SignalP"/>
    </source>
</evidence>
<sequence>MMKLRKTLYTALCLMAGLCTLSGCIEEFNAEIPSDETNLLVVEGSIRANDYNTFILSRTQTLDDSDDRVIENNASVSVRGTDGSEITAYLVPYSDCYGCWIDALNSNVEYYLHIEVDGEVYESEPQKPMPTEGISDVACVQNTPESDLDILVTPESPDDPSTIHYYQWTYEETWEVHPDYTTNMYYDVNLGKGIFKMHQFPERGWINDTGSTIMVGSSRNYESQHIEKLKLYDIDRSDERVHHRYSGLIHQRAISKAEYEYELARRQAGDEMGGLFTPMPSALPTNIHCLTSSKRVIGYIGCSLNTSAYRFFINADDYNIYYPYKPDMRYWAINPSNALCLRLVNDGMYLCIWKDERLSGGELETAWAYEYQLDVRYRGAYIYEPDFWKLEENVSY</sequence>
<proteinExistence type="predicted"/>
<dbReference type="AlphaFoldDB" id="A0A1M6SZ66"/>
<dbReference type="InterPro" id="IPR025345">
    <property type="entry name" value="DUF4249"/>
</dbReference>
<evidence type="ECO:0000313" key="2">
    <source>
        <dbReference type="EMBL" id="SHK49984.1"/>
    </source>
</evidence>
<protein>
    <recommendedName>
        <fullName evidence="4">DUF4249 domain-containing protein</fullName>
    </recommendedName>
</protein>
<organism evidence="2 3">
    <name type="scientific">Xylanibacter ruminicola</name>
    <name type="common">Prevotella ruminicola</name>
    <dbReference type="NCBI Taxonomy" id="839"/>
    <lineage>
        <taxon>Bacteria</taxon>
        <taxon>Pseudomonadati</taxon>
        <taxon>Bacteroidota</taxon>
        <taxon>Bacteroidia</taxon>
        <taxon>Bacteroidales</taxon>
        <taxon>Prevotellaceae</taxon>
        <taxon>Xylanibacter</taxon>
    </lineage>
</organism>
<name>A0A1M6SZ66_XYLRU</name>
<dbReference type="OrthoDB" id="1062680at2"/>
<dbReference type="Proteomes" id="UP000184130">
    <property type="component" value="Unassembled WGS sequence"/>
</dbReference>
<evidence type="ECO:0000313" key="3">
    <source>
        <dbReference type="Proteomes" id="UP000184130"/>
    </source>
</evidence>
<feature type="chain" id="PRO_5013336931" description="DUF4249 domain-containing protein" evidence="1">
    <location>
        <begin position="26"/>
        <end position="396"/>
    </location>
</feature>
<feature type="signal peptide" evidence="1">
    <location>
        <begin position="1"/>
        <end position="25"/>
    </location>
</feature>
<dbReference type="EMBL" id="FRBD01000004">
    <property type="protein sequence ID" value="SHK49984.1"/>
    <property type="molecule type" value="Genomic_DNA"/>
</dbReference>
<accession>A0A1M6SZ66</accession>
<dbReference type="RefSeq" id="WP_081373085.1">
    <property type="nucleotide sequence ID" value="NZ_FRBD01000004.1"/>
</dbReference>